<dbReference type="EMBL" id="CAJQZP010001036">
    <property type="protein sequence ID" value="CAG5010679.1"/>
    <property type="molecule type" value="Genomic_DNA"/>
</dbReference>
<name>A0A8S3X970_PARAO</name>
<organism evidence="2 3">
    <name type="scientific">Parnassius apollo</name>
    <name type="common">Apollo butterfly</name>
    <name type="synonym">Papilio apollo</name>
    <dbReference type="NCBI Taxonomy" id="110799"/>
    <lineage>
        <taxon>Eukaryota</taxon>
        <taxon>Metazoa</taxon>
        <taxon>Ecdysozoa</taxon>
        <taxon>Arthropoda</taxon>
        <taxon>Hexapoda</taxon>
        <taxon>Insecta</taxon>
        <taxon>Pterygota</taxon>
        <taxon>Neoptera</taxon>
        <taxon>Endopterygota</taxon>
        <taxon>Lepidoptera</taxon>
        <taxon>Glossata</taxon>
        <taxon>Ditrysia</taxon>
        <taxon>Papilionoidea</taxon>
        <taxon>Papilionidae</taxon>
        <taxon>Parnassiinae</taxon>
        <taxon>Parnassini</taxon>
        <taxon>Parnassius</taxon>
        <taxon>Parnassius</taxon>
    </lineage>
</organism>
<reference evidence="2" key="1">
    <citation type="submission" date="2021-04" db="EMBL/GenBank/DDBJ databases">
        <authorList>
            <person name="Tunstrom K."/>
        </authorList>
    </citation>
    <scope>NUCLEOTIDE SEQUENCE</scope>
</reference>
<evidence type="ECO:0000313" key="3">
    <source>
        <dbReference type="Proteomes" id="UP000691718"/>
    </source>
</evidence>
<keyword evidence="3" id="KW-1185">Reference proteome</keyword>
<protein>
    <submittedName>
        <fullName evidence="2">(apollo) hypothetical protein</fullName>
    </submittedName>
</protein>
<sequence>MIHWPKKDISLLTNLVGHVYHFGYTVLGNMPGFLLPWMKKFLALIGWMGLVKLPSIKDYWRVHKLYNIPLARTVMPMNRFELILKFIHFSDNILADPSDRLYKLRDILDKFINNYKKTYTPGEKICVDESLIPWRVRGFCLGNIYPIRVQNTVSKYSSYVPKKDILGTCLFTVANLETRKLKSQKKTVMSLAEELLDEGRTLYTDNYYTSVPLALRLRNRKTHLVGTLRANRKYLPKEVVQAKLKRGEMAAKQSNEGIVVLNWRDKRDVRMLTMKTSALEVVPNNSRNTNAMHTKPKCIADYNKGKSSIDISDQMATYGTALRRCTKWYRKLAFEIIWGTSVVNAHFLYNEYSLQKKLTTITEFREQVIDALLERISSTNIDRPSQSRPDDKHYLVQNIVNDKKVRGRCLECYKIYGRTGIQIAGKNKKAHQIYTKCSVCNFFMSSMFQQNSLAINLILCLSL</sequence>
<dbReference type="Pfam" id="PF13843">
    <property type="entry name" value="DDE_Tnp_1_7"/>
    <property type="match status" value="1"/>
</dbReference>
<dbReference type="AlphaFoldDB" id="A0A8S3X970"/>
<dbReference type="OrthoDB" id="5876240at2759"/>
<dbReference type="InterPro" id="IPR029526">
    <property type="entry name" value="PGBD"/>
</dbReference>
<feature type="domain" description="PiggyBac transposable element-derived protein" evidence="1">
    <location>
        <begin position="38"/>
        <end position="346"/>
    </location>
</feature>
<evidence type="ECO:0000259" key="1">
    <source>
        <dbReference type="Pfam" id="PF13843"/>
    </source>
</evidence>
<accession>A0A8S3X970</accession>
<gene>
    <name evidence="2" type="ORF">PAPOLLO_LOCUS15454</name>
</gene>
<dbReference type="PANTHER" id="PTHR46599">
    <property type="entry name" value="PIGGYBAC TRANSPOSABLE ELEMENT-DERIVED PROTEIN 4"/>
    <property type="match status" value="1"/>
</dbReference>
<comment type="caution">
    <text evidence="2">The sequence shown here is derived from an EMBL/GenBank/DDBJ whole genome shotgun (WGS) entry which is preliminary data.</text>
</comment>
<evidence type="ECO:0000313" key="2">
    <source>
        <dbReference type="EMBL" id="CAG5010679.1"/>
    </source>
</evidence>
<proteinExistence type="predicted"/>
<dbReference type="Proteomes" id="UP000691718">
    <property type="component" value="Unassembled WGS sequence"/>
</dbReference>
<dbReference type="PANTHER" id="PTHR46599:SF3">
    <property type="entry name" value="PIGGYBAC TRANSPOSABLE ELEMENT-DERIVED PROTEIN 4"/>
    <property type="match status" value="1"/>
</dbReference>